<feature type="region of interest" description="Disordered" evidence="1">
    <location>
        <begin position="246"/>
        <end position="270"/>
    </location>
</feature>
<keyword evidence="3" id="KW-1185">Reference proteome</keyword>
<reference evidence="2 3" key="1">
    <citation type="submission" date="2023-02" db="EMBL/GenBank/DDBJ databases">
        <title>LHISI_Scaffold_Assembly.</title>
        <authorList>
            <person name="Stuart O.P."/>
            <person name="Cleave R."/>
            <person name="Magrath M.J.L."/>
            <person name="Mikheyev A.S."/>
        </authorList>
    </citation>
    <scope>NUCLEOTIDE SEQUENCE [LARGE SCALE GENOMIC DNA]</scope>
    <source>
        <strain evidence="2">Daus_M_001</strain>
        <tissue evidence="2">Leg muscle</tissue>
    </source>
</reference>
<organism evidence="2 3">
    <name type="scientific">Dryococelus australis</name>
    <dbReference type="NCBI Taxonomy" id="614101"/>
    <lineage>
        <taxon>Eukaryota</taxon>
        <taxon>Metazoa</taxon>
        <taxon>Ecdysozoa</taxon>
        <taxon>Arthropoda</taxon>
        <taxon>Hexapoda</taxon>
        <taxon>Insecta</taxon>
        <taxon>Pterygota</taxon>
        <taxon>Neoptera</taxon>
        <taxon>Polyneoptera</taxon>
        <taxon>Phasmatodea</taxon>
        <taxon>Verophasmatodea</taxon>
        <taxon>Anareolatae</taxon>
        <taxon>Phasmatidae</taxon>
        <taxon>Eurycanthinae</taxon>
        <taxon>Dryococelus</taxon>
    </lineage>
</organism>
<feature type="compositionally biased region" description="Basic and acidic residues" evidence="1">
    <location>
        <begin position="246"/>
        <end position="258"/>
    </location>
</feature>
<accession>A0ABQ9GH32</accession>
<sequence>MTLGDVNQVRLHGLTCNPVGNAKLCKQEHKREFAKIKIAGSSPSPNICQRRIHGFGLANIHGAIILKSLEANFIATVCAAAPLPCRRAILFTMQIAVNSAVEYISHPGRPASIVSAERVQRRASSVDGTHLDVFRSQSRLEVSCTARTIQKLVSLSPSGLATIRRTRQSEIRRFFSPSIESDSQQSVVPRSAWLENFSVTTSQQATWYKHRANTSLPCNSSLHATAAKLSHLPAVLRPMELPRNERARGKREIPEKTRRPTASSGTIPTCEDPGAIRPGIELGSIWWETIRLTAQVFAESLIEAHYRRQDCTPVQCFARSGDERVDAHASVAPSALVLLGLRRAKCLRPGGHLKAVSRLILCAQPIPDWLREAVGTSIVSDFLSHATKGFPIELASTGFRRRVRLEFGDEHGCFTSVFLSAAWRWLQPGDSGGAIPLITGAARGGLFALVISDGVCTPPRALARGLIGRVVGEGGERKGGWYWSRELSTGQQADCSACRCWCESSSK</sequence>
<dbReference type="Proteomes" id="UP001159363">
    <property type="component" value="Chromosome 11"/>
</dbReference>
<dbReference type="EMBL" id="JARBHB010000012">
    <property type="protein sequence ID" value="KAJ8871327.1"/>
    <property type="molecule type" value="Genomic_DNA"/>
</dbReference>
<protein>
    <submittedName>
        <fullName evidence="2">Uncharacterized protein</fullName>
    </submittedName>
</protein>
<evidence type="ECO:0000313" key="2">
    <source>
        <dbReference type="EMBL" id="KAJ8871327.1"/>
    </source>
</evidence>
<proteinExistence type="predicted"/>
<evidence type="ECO:0000313" key="3">
    <source>
        <dbReference type="Proteomes" id="UP001159363"/>
    </source>
</evidence>
<gene>
    <name evidence="2" type="ORF">PR048_027644</name>
</gene>
<name>A0ABQ9GH32_9NEOP</name>
<evidence type="ECO:0000256" key="1">
    <source>
        <dbReference type="SAM" id="MobiDB-lite"/>
    </source>
</evidence>
<comment type="caution">
    <text evidence="2">The sequence shown here is derived from an EMBL/GenBank/DDBJ whole genome shotgun (WGS) entry which is preliminary data.</text>
</comment>